<dbReference type="NCBIfam" id="NF004810">
    <property type="entry name" value="PRK06157.1"/>
    <property type="match status" value="1"/>
</dbReference>
<evidence type="ECO:0000313" key="4">
    <source>
        <dbReference type="Proteomes" id="UP000008561"/>
    </source>
</evidence>
<dbReference type="CDD" id="cd00829">
    <property type="entry name" value="SCP-x_thiolase"/>
    <property type="match status" value="1"/>
</dbReference>
<sequence length="404" mass="43749">MATGIRDKVAIIGMGCTKFGERWDANGEDLLVEAFEECLADSGLEKKDIEAAWFGTCLEEINVGKTGMPLSTTLRLPMIPVTRVENYCATGTEAFRGACYAVASGAYDICLAQGLEKLKDTGYGGLPNPGSGAGTLTWQWWPNISAPGCFAQLASAYAAKYKVSDRDLKRAIAHVSVKSHANGALNPKAHLQKAVTEEQVMNSPIIAHPLGLFDCCGVSDGSACAIVTTPEIAKKMGRKKAEIISVKALQVALSSGQEVGYNEWDGEHFMTTSVCSTRAYKEAGIQDPRKEISMMEVHDCFSITELVTYEDLHISERGQAWKDSLNGVYDRDGEVPCQIDGGLKCFGHPIGASGLRMLYEMYLQLLGRADKRQLDNPKIGLTHNLGGFPFQNICAISIIGKYGE</sequence>
<feature type="domain" description="Thiolase N-terminal" evidence="1">
    <location>
        <begin position="9"/>
        <end position="229"/>
    </location>
</feature>
<dbReference type="SUPFAM" id="SSF53901">
    <property type="entry name" value="Thiolase-like"/>
    <property type="match status" value="2"/>
</dbReference>
<keyword evidence="3" id="KW-0012">Acyltransferase</keyword>
<dbReference type="Proteomes" id="UP000008561">
    <property type="component" value="Chromosome"/>
</dbReference>
<keyword evidence="4" id="KW-1185">Reference proteome</keyword>
<organism evidence="3 4">
    <name type="scientific">Desulfosudis oleivorans (strain DSM 6200 / JCM 39069 / Hxd3)</name>
    <name type="common">Desulfococcus oleovorans</name>
    <dbReference type="NCBI Taxonomy" id="96561"/>
    <lineage>
        <taxon>Bacteria</taxon>
        <taxon>Pseudomonadati</taxon>
        <taxon>Thermodesulfobacteriota</taxon>
        <taxon>Desulfobacteria</taxon>
        <taxon>Desulfobacterales</taxon>
        <taxon>Desulfosudaceae</taxon>
        <taxon>Desulfosudis</taxon>
    </lineage>
</organism>
<keyword evidence="3" id="KW-0808">Transferase</keyword>
<dbReference type="OrthoDB" id="9785768at2"/>
<gene>
    <name evidence="3" type="ordered locus">Dole_1551</name>
</gene>
<protein>
    <submittedName>
        <fullName evidence="3">Propanoyl-CoA C-acyltransferase</fullName>
        <ecNumber evidence="3">2.3.1.176</ecNumber>
    </submittedName>
</protein>
<dbReference type="KEGG" id="dol:Dole_1551"/>
<dbReference type="GO" id="GO:0003988">
    <property type="term" value="F:acetyl-CoA C-acyltransferase activity"/>
    <property type="evidence" value="ECO:0007669"/>
    <property type="project" value="UniProtKB-ARBA"/>
</dbReference>
<dbReference type="HOGENOM" id="CLU_035425_4_0_7"/>
<dbReference type="Gene3D" id="3.40.47.10">
    <property type="match status" value="1"/>
</dbReference>
<evidence type="ECO:0000259" key="1">
    <source>
        <dbReference type="Pfam" id="PF00108"/>
    </source>
</evidence>
<dbReference type="InterPro" id="IPR002155">
    <property type="entry name" value="Thiolase"/>
</dbReference>
<name>A8ZZV5_DESOH</name>
<dbReference type="STRING" id="96561.Dole_1551"/>
<evidence type="ECO:0000259" key="2">
    <source>
        <dbReference type="Pfam" id="PF22691"/>
    </source>
</evidence>
<dbReference type="PANTHER" id="PTHR42870">
    <property type="entry name" value="ACETYL-COA C-ACETYLTRANSFERASE"/>
    <property type="match status" value="1"/>
</dbReference>
<dbReference type="InterPro" id="IPR055140">
    <property type="entry name" value="Thiolase_C_2"/>
</dbReference>
<dbReference type="InterPro" id="IPR016039">
    <property type="entry name" value="Thiolase-like"/>
</dbReference>
<dbReference type="eggNOG" id="COG0183">
    <property type="taxonomic scope" value="Bacteria"/>
</dbReference>
<dbReference type="InterPro" id="IPR020616">
    <property type="entry name" value="Thiolase_N"/>
</dbReference>
<dbReference type="EMBL" id="CP000859">
    <property type="protein sequence ID" value="ABW67355.1"/>
    <property type="molecule type" value="Genomic_DNA"/>
</dbReference>
<dbReference type="Pfam" id="PF00108">
    <property type="entry name" value="Thiolase_N"/>
    <property type="match status" value="1"/>
</dbReference>
<dbReference type="PANTHER" id="PTHR42870:SF6">
    <property type="entry name" value="ACETYL-COA C-ACYLTRANSFERASE"/>
    <property type="match status" value="1"/>
</dbReference>
<evidence type="ECO:0000313" key="3">
    <source>
        <dbReference type="EMBL" id="ABW67355.1"/>
    </source>
</evidence>
<dbReference type="AlphaFoldDB" id="A8ZZV5"/>
<feature type="domain" description="Thiolase C-terminal" evidence="2">
    <location>
        <begin position="271"/>
        <end position="395"/>
    </location>
</feature>
<dbReference type="Pfam" id="PF22691">
    <property type="entry name" value="Thiolase_C_1"/>
    <property type="match status" value="1"/>
</dbReference>
<dbReference type="PIRSF" id="PIRSF000429">
    <property type="entry name" value="Ac-CoA_Ac_transf"/>
    <property type="match status" value="1"/>
</dbReference>
<reference evidence="3 4" key="1">
    <citation type="submission" date="2007-10" db="EMBL/GenBank/DDBJ databases">
        <title>Complete sequence of Desulfococcus oleovorans Hxd3.</title>
        <authorList>
            <consortium name="US DOE Joint Genome Institute"/>
            <person name="Copeland A."/>
            <person name="Lucas S."/>
            <person name="Lapidus A."/>
            <person name="Barry K."/>
            <person name="Glavina del Rio T."/>
            <person name="Dalin E."/>
            <person name="Tice H."/>
            <person name="Pitluck S."/>
            <person name="Kiss H."/>
            <person name="Brettin T."/>
            <person name="Bruce D."/>
            <person name="Detter J.C."/>
            <person name="Han C."/>
            <person name="Schmutz J."/>
            <person name="Larimer F."/>
            <person name="Land M."/>
            <person name="Hauser L."/>
            <person name="Kyrpides N."/>
            <person name="Kim E."/>
            <person name="Wawrik B."/>
            <person name="Richardson P."/>
        </authorList>
    </citation>
    <scope>NUCLEOTIDE SEQUENCE [LARGE SCALE GENOMIC DNA]</scope>
    <source>
        <strain evidence="4">DSM 6200 / JCM 39069 / Hxd3</strain>
    </source>
</reference>
<accession>A8ZZV5</accession>
<dbReference type="EC" id="2.3.1.176" evidence="3"/>
<dbReference type="RefSeq" id="WP_012174971.1">
    <property type="nucleotide sequence ID" value="NC_009943.1"/>
</dbReference>
<proteinExistence type="predicted"/>